<reference evidence="7" key="1">
    <citation type="submission" date="2025-08" db="UniProtKB">
        <authorList>
            <consortium name="RefSeq"/>
        </authorList>
    </citation>
    <scope>IDENTIFICATION</scope>
    <source>
        <tissue evidence="7">Skeletal muscle</tissue>
    </source>
</reference>
<dbReference type="AlphaFoldDB" id="A0A6I9XJQ7"/>
<dbReference type="GO" id="GO:0005829">
    <property type="term" value="C:cytosol"/>
    <property type="evidence" value="ECO:0007669"/>
    <property type="project" value="TreeGrafter"/>
</dbReference>
<keyword evidence="4 5" id="KW-0539">Nucleus</keyword>
<comment type="subcellular location">
    <subcellularLocation>
        <location evidence="1">Nucleus</location>
    </subcellularLocation>
</comment>
<dbReference type="GO" id="GO:0002949">
    <property type="term" value="P:tRNA threonylcarbamoyladenosine modification"/>
    <property type="evidence" value="ECO:0007669"/>
    <property type="project" value="TreeGrafter"/>
</dbReference>
<dbReference type="GO" id="GO:0000408">
    <property type="term" value="C:EKC/KEOPS complex"/>
    <property type="evidence" value="ECO:0007669"/>
    <property type="project" value="TreeGrafter"/>
</dbReference>
<keyword evidence="3" id="KW-0819">tRNA processing</keyword>
<evidence type="ECO:0000256" key="2">
    <source>
        <dbReference type="ARBA" id="ARBA00005546"/>
    </source>
</evidence>
<dbReference type="Pfam" id="PF08617">
    <property type="entry name" value="CGI-121"/>
    <property type="match status" value="1"/>
</dbReference>
<evidence type="ECO:0000313" key="6">
    <source>
        <dbReference type="Proteomes" id="UP000504617"/>
    </source>
</evidence>
<dbReference type="Gene3D" id="3.30.2380.10">
    <property type="entry name" value="CGI121/TPRKB"/>
    <property type="match status" value="1"/>
</dbReference>
<evidence type="ECO:0000256" key="5">
    <source>
        <dbReference type="RuleBase" id="RU004398"/>
    </source>
</evidence>
<dbReference type="InterPro" id="IPR013926">
    <property type="entry name" value="CGI121/TPRKB"/>
</dbReference>
<dbReference type="SUPFAM" id="SSF143870">
    <property type="entry name" value="PF0523-like"/>
    <property type="match status" value="1"/>
</dbReference>
<sequence length="114" mass="12530">MGCLKHRLELFPDCLVTVILFNGVKNAATLRRKAMEGAIDGALINPSMVVDPFQILVAANKAVHLYKIGKMKTRTLNAEIIFNLSPNNNPPAAAPHFTGDQSIIKAEEPWWFSG</sequence>
<keyword evidence="6" id="KW-1185">Reference proteome</keyword>
<accession>A0A6I9XJQ7</accession>
<comment type="similarity">
    <text evidence="2 5">Belongs to the CGI121/TPRKB family.</text>
</comment>
<evidence type="ECO:0000256" key="3">
    <source>
        <dbReference type="ARBA" id="ARBA00022694"/>
    </source>
</evidence>
<gene>
    <name evidence="7" type="primary">TPRKB</name>
</gene>
<proteinExistence type="inferred from homology"/>
<dbReference type="GO" id="GO:0005634">
    <property type="term" value="C:nucleus"/>
    <property type="evidence" value="ECO:0007669"/>
    <property type="project" value="UniProtKB-SubCell"/>
</dbReference>
<name>A0A6I9XJQ7_9SAUR</name>
<evidence type="ECO:0000313" key="7">
    <source>
        <dbReference type="RefSeq" id="XP_013914172.1"/>
    </source>
</evidence>
<evidence type="ECO:0000256" key="4">
    <source>
        <dbReference type="ARBA" id="ARBA00023242"/>
    </source>
</evidence>
<protein>
    <submittedName>
        <fullName evidence="7">EKC/KEOPS complex subunit TPRKB</fullName>
    </submittedName>
</protein>
<dbReference type="InterPro" id="IPR036504">
    <property type="entry name" value="CGI121/TPRKB_sf"/>
</dbReference>
<dbReference type="KEGG" id="tsr:106542854"/>
<organism evidence="6 7">
    <name type="scientific">Thamnophis sirtalis</name>
    <dbReference type="NCBI Taxonomy" id="35019"/>
    <lineage>
        <taxon>Eukaryota</taxon>
        <taxon>Metazoa</taxon>
        <taxon>Chordata</taxon>
        <taxon>Craniata</taxon>
        <taxon>Vertebrata</taxon>
        <taxon>Euteleostomi</taxon>
        <taxon>Lepidosauria</taxon>
        <taxon>Squamata</taxon>
        <taxon>Bifurcata</taxon>
        <taxon>Unidentata</taxon>
        <taxon>Episquamata</taxon>
        <taxon>Toxicofera</taxon>
        <taxon>Serpentes</taxon>
        <taxon>Colubroidea</taxon>
        <taxon>Colubridae</taxon>
        <taxon>Natricinae</taxon>
        <taxon>Thamnophis</taxon>
    </lineage>
</organism>
<dbReference type="PANTHER" id="PTHR15840">
    <property type="entry name" value="CGI-121 FAMILY MEMBER"/>
    <property type="match status" value="1"/>
</dbReference>
<evidence type="ECO:0000256" key="1">
    <source>
        <dbReference type="ARBA" id="ARBA00004123"/>
    </source>
</evidence>
<dbReference type="CTD" id="51002"/>
<dbReference type="Proteomes" id="UP000504617">
    <property type="component" value="Unplaced"/>
</dbReference>
<dbReference type="RefSeq" id="XP_013914172.1">
    <property type="nucleotide sequence ID" value="XM_014058697.1"/>
</dbReference>
<dbReference type="PANTHER" id="PTHR15840:SF10">
    <property type="entry name" value="EKC_KEOPS COMPLEX SUBUNIT TPRKB"/>
    <property type="match status" value="1"/>
</dbReference>
<dbReference type="GeneID" id="106542854"/>
<dbReference type="OrthoDB" id="329139at2759"/>